<accession>A0A427Y762</accession>
<dbReference type="InterPro" id="IPR023213">
    <property type="entry name" value="CAT-like_dom_sf"/>
</dbReference>
<dbReference type="EMBL" id="RSCD01000018">
    <property type="protein sequence ID" value="RSH86927.1"/>
    <property type="molecule type" value="Genomic_DNA"/>
</dbReference>
<evidence type="ECO:0000256" key="1">
    <source>
        <dbReference type="SAM" id="MobiDB-lite"/>
    </source>
</evidence>
<dbReference type="AlphaFoldDB" id="A0A427Y762"/>
<dbReference type="OrthoDB" id="3265510at2759"/>
<feature type="compositionally biased region" description="Pro residues" evidence="1">
    <location>
        <begin position="1"/>
        <end position="12"/>
    </location>
</feature>
<feature type="compositionally biased region" description="Low complexity" evidence="1">
    <location>
        <begin position="90"/>
        <end position="107"/>
    </location>
</feature>
<dbReference type="Proteomes" id="UP000279259">
    <property type="component" value="Unassembled WGS sequence"/>
</dbReference>
<protein>
    <submittedName>
        <fullName evidence="2">Uncharacterized protein</fullName>
    </submittedName>
</protein>
<evidence type="ECO:0000313" key="2">
    <source>
        <dbReference type="EMBL" id="RSH86927.1"/>
    </source>
</evidence>
<gene>
    <name evidence="2" type="ORF">EHS25_003414</name>
</gene>
<dbReference type="Gene3D" id="3.30.559.10">
    <property type="entry name" value="Chloramphenicol acetyltransferase-like domain"/>
    <property type="match status" value="1"/>
</dbReference>
<reference evidence="2 3" key="1">
    <citation type="submission" date="2018-11" db="EMBL/GenBank/DDBJ databases">
        <title>Genome sequence of Saitozyma podzolica DSM 27192.</title>
        <authorList>
            <person name="Aliyu H."/>
            <person name="Gorte O."/>
            <person name="Ochsenreither K."/>
        </authorList>
    </citation>
    <scope>NUCLEOTIDE SEQUENCE [LARGE SCALE GENOMIC DNA]</scope>
    <source>
        <strain evidence="2 3">DSM 27192</strain>
    </source>
</reference>
<proteinExistence type="predicted"/>
<organism evidence="2 3">
    <name type="scientific">Saitozyma podzolica</name>
    <dbReference type="NCBI Taxonomy" id="1890683"/>
    <lineage>
        <taxon>Eukaryota</taxon>
        <taxon>Fungi</taxon>
        <taxon>Dikarya</taxon>
        <taxon>Basidiomycota</taxon>
        <taxon>Agaricomycotina</taxon>
        <taxon>Tremellomycetes</taxon>
        <taxon>Tremellales</taxon>
        <taxon>Trimorphomycetaceae</taxon>
        <taxon>Saitozyma</taxon>
    </lineage>
</organism>
<dbReference type="STRING" id="1890683.A0A427Y762"/>
<evidence type="ECO:0000313" key="3">
    <source>
        <dbReference type="Proteomes" id="UP000279259"/>
    </source>
</evidence>
<feature type="compositionally biased region" description="Basic and acidic residues" evidence="1">
    <location>
        <begin position="75"/>
        <end position="85"/>
    </location>
</feature>
<sequence length="294" mass="32329">MTINIPPVPPPEVMTLPVTPDPNTYTLLRNHHLPPTPPYTPDQPKRETGSGSRSKSKSELESGSESETAATGHSDTFDAFRRLSLESDVSEGATSGSADTSATSIGSYPYPGDSSTVTHRRLLSDNELSYYLPSRADGVNDMYLHHTLVAPTRAMSFTRILHIWAYQLVRHPLLAARIQMNDYEDVSFVHSPPASVDQAIKLASERFRLSRAHDSDSGTDTNADTDATSTSPMILSYLNGPRTLSNDLLSCLFFGTRNPFTPDASPGREEQKATYEFMLCATHFLGTAWPFTRS</sequence>
<keyword evidence="3" id="KW-1185">Reference proteome</keyword>
<name>A0A427Y762_9TREE</name>
<feature type="region of interest" description="Disordered" evidence="1">
    <location>
        <begin position="1"/>
        <end position="116"/>
    </location>
</feature>
<comment type="caution">
    <text evidence="2">The sequence shown here is derived from an EMBL/GenBank/DDBJ whole genome shotgun (WGS) entry which is preliminary data.</text>
</comment>